<evidence type="ECO:0000256" key="3">
    <source>
        <dbReference type="ARBA" id="ARBA00023163"/>
    </source>
</evidence>
<dbReference type="PANTHER" id="PTHR44688">
    <property type="entry name" value="DNA-BINDING TRANSCRIPTIONAL ACTIVATOR DEVR_DOSR"/>
    <property type="match status" value="1"/>
</dbReference>
<dbReference type="GO" id="GO:0003677">
    <property type="term" value="F:DNA binding"/>
    <property type="evidence" value="ECO:0007669"/>
    <property type="project" value="UniProtKB-KW"/>
</dbReference>
<protein>
    <recommendedName>
        <fullName evidence="4">HTH luxR-type domain-containing protein</fullName>
    </recommendedName>
</protein>
<feature type="non-terminal residue" evidence="5">
    <location>
        <position position="1"/>
    </location>
</feature>
<name>X0UZN3_9ZZZZ</name>
<proteinExistence type="predicted"/>
<dbReference type="InterPro" id="IPR016032">
    <property type="entry name" value="Sig_transdc_resp-reg_C-effctor"/>
</dbReference>
<dbReference type="InterPro" id="IPR000792">
    <property type="entry name" value="Tscrpt_reg_LuxR_C"/>
</dbReference>
<evidence type="ECO:0000313" key="5">
    <source>
        <dbReference type="EMBL" id="GAG04632.1"/>
    </source>
</evidence>
<dbReference type="SUPFAM" id="SSF46894">
    <property type="entry name" value="C-terminal effector domain of the bipartite response regulators"/>
    <property type="match status" value="1"/>
</dbReference>
<dbReference type="PANTHER" id="PTHR44688:SF16">
    <property type="entry name" value="DNA-BINDING TRANSCRIPTIONAL ACTIVATOR DEVR_DOSR"/>
    <property type="match status" value="1"/>
</dbReference>
<keyword evidence="3" id="KW-0804">Transcription</keyword>
<dbReference type="Pfam" id="PF00196">
    <property type="entry name" value="GerE"/>
    <property type="match status" value="1"/>
</dbReference>
<dbReference type="EMBL" id="BARS01028110">
    <property type="protein sequence ID" value="GAG04632.1"/>
    <property type="molecule type" value="Genomic_DNA"/>
</dbReference>
<reference evidence="5" key="1">
    <citation type="journal article" date="2014" name="Front. Microbiol.">
        <title>High frequency of phylogenetically diverse reductive dehalogenase-homologous genes in deep subseafloor sedimentary metagenomes.</title>
        <authorList>
            <person name="Kawai M."/>
            <person name="Futagami T."/>
            <person name="Toyoda A."/>
            <person name="Takaki Y."/>
            <person name="Nishi S."/>
            <person name="Hori S."/>
            <person name="Arai W."/>
            <person name="Tsubouchi T."/>
            <person name="Morono Y."/>
            <person name="Uchiyama I."/>
            <person name="Ito T."/>
            <person name="Fujiyama A."/>
            <person name="Inagaki F."/>
            <person name="Takami H."/>
        </authorList>
    </citation>
    <scope>NUCLEOTIDE SEQUENCE</scope>
    <source>
        <strain evidence="5">Expedition CK06-06</strain>
    </source>
</reference>
<sequence>EIGQSLEISIETVKEHVQNILRKISVNDRTQAAVWAVRRGLVD</sequence>
<dbReference type="InterPro" id="IPR036388">
    <property type="entry name" value="WH-like_DNA-bd_sf"/>
</dbReference>
<comment type="caution">
    <text evidence="5">The sequence shown here is derived from an EMBL/GenBank/DDBJ whole genome shotgun (WGS) entry which is preliminary data.</text>
</comment>
<dbReference type="GO" id="GO:0006355">
    <property type="term" value="P:regulation of DNA-templated transcription"/>
    <property type="evidence" value="ECO:0007669"/>
    <property type="project" value="InterPro"/>
</dbReference>
<keyword evidence="2" id="KW-0238">DNA-binding</keyword>
<dbReference type="AlphaFoldDB" id="X0UZN3"/>
<evidence type="ECO:0000259" key="4">
    <source>
        <dbReference type="PROSITE" id="PS50043"/>
    </source>
</evidence>
<evidence type="ECO:0000256" key="1">
    <source>
        <dbReference type="ARBA" id="ARBA00023015"/>
    </source>
</evidence>
<organism evidence="5">
    <name type="scientific">marine sediment metagenome</name>
    <dbReference type="NCBI Taxonomy" id="412755"/>
    <lineage>
        <taxon>unclassified sequences</taxon>
        <taxon>metagenomes</taxon>
        <taxon>ecological metagenomes</taxon>
    </lineage>
</organism>
<feature type="domain" description="HTH luxR-type" evidence="4">
    <location>
        <begin position="1"/>
        <end position="40"/>
    </location>
</feature>
<gene>
    <name evidence="5" type="ORF">S01H1_44089</name>
</gene>
<evidence type="ECO:0000256" key="2">
    <source>
        <dbReference type="ARBA" id="ARBA00023125"/>
    </source>
</evidence>
<dbReference type="PROSITE" id="PS50043">
    <property type="entry name" value="HTH_LUXR_2"/>
    <property type="match status" value="1"/>
</dbReference>
<keyword evidence="1" id="KW-0805">Transcription regulation</keyword>
<accession>X0UZN3</accession>
<dbReference type="SMART" id="SM00421">
    <property type="entry name" value="HTH_LUXR"/>
    <property type="match status" value="1"/>
</dbReference>
<dbReference type="Gene3D" id="1.10.10.10">
    <property type="entry name" value="Winged helix-like DNA-binding domain superfamily/Winged helix DNA-binding domain"/>
    <property type="match status" value="1"/>
</dbReference>